<proteinExistence type="predicted"/>
<dbReference type="EMBL" id="GBXM01060640">
    <property type="protein sequence ID" value="JAH47937.1"/>
    <property type="molecule type" value="Transcribed_RNA"/>
</dbReference>
<reference evidence="1" key="2">
    <citation type="journal article" date="2015" name="Fish Shellfish Immunol.">
        <title>Early steps in the European eel (Anguilla anguilla)-Vibrio vulnificus interaction in the gills: Role of the RtxA13 toxin.</title>
        <authorList>
            <person name="Callol A."/>
            <person name="Pajuelo D."/>
            <person name="Ebbesson L."/>
            <person name="Teles M."/>
            <person name="MacKenzie S."/>
            <person name="Amaro C."/>
        </authorList>
    </citation>
    <scope>NUCLEOTIDE SEQUENCE</scope>
</reference>
<organism evidence="1">
    <name type="scientific">Anguilla anguilla</name>
    <name type="common">European freshwater eel</name>
    <name type="synonym">Muraena anguilla</name>
    <dbReference type="NCBI Taxonomy" id="7936"/>
    <lineage>
        <taxon>Eukaryota</taxon>
        <taxon>Metazoa</taxon>
        <taxon>Chordata</taxon>
        <taxon>Craniata</taxon>
        <taxon>Vertebrata</taxon>
        <taxon>Euteleostomi</taxon>
        <taxon>Actinopterygii</taxon>
        <taxon>Neopterygii</taxon>
        <taxon>Teleostei</taxon>
        <taxon>Anguilliformes</taxon>
        <taxon>Anguillidae</taxon>
        <taxon>Anguilla</taxon>
    </lineage>
</organism>
<accession>A0A0E9T383</accession>
<name>A0A0E9T383_ANGAN</name>
<evidence type="ECO:0000313" key="1">
    <source>
        <dbReference type="EMBL" id="JAH47937.1"/>
    </source>
</evidence>
<reference evidence="1" key="1">
    <citation type="submission" date="2014-11" db="EMBL/GenBank/DDBJ databases">
        <authorList>
            <person name="Amaro Gonzalez C."/>
        </authorList>
    </citation>
    <scope>NUCLEOTIDE SEQUENCE</scope>
</reference>
<sequence length="55" mass="6617">MEKNEQSRMFLSAHTLHPAHMYNLHLHVIFNKKPFEHKQEGKRTQHMHLGDRVSI</sequence>
<protein>
    <submittedName>
        <fullName evidence="1">Uncharacterized protein</fullName>
    </submittedName>
</protein>
<dbReference type="AlphaFoldDB" id="A0A0E9T383"/>